<dbReference type="GO" id="GO:0030488">
    <property type="term" value="P:tRNA methylation"/>
    <property type="evidence" value="ECO:0007669"/>
    <property type="project" value="UniProtKB-UniRule"/>
</dbReference>
<comment type="catalytic activity">
    <reaction evidence="11">
        <text>adenosine(2503) in 23S rRNA + 2 reduced [2Fe-2S]-[ferredoxin] + 2 S-adenosyl-L-methionine = 2-methyladenosine(2503) in 23S rRNA + 5'-deoxyadenosine + L-methionine + 2 oxidized [2Fe-2S]-[ferredoxin] + S-adenosyl-L-homocysteine</text>
        <dbReference type="Rhea" id="RHEA:42916"/>
        <dbReference type="Rhea" id="RHEA-COMP:10000"/>
        <dbReference type="Rhea" id="RHEA-COMP:10001"/>
        <dbReference type="Rhea" id="RHEA-COMP:10152"/>
        <dbReference type="Rhea" id="RHEA-COMP:10282"/>
        <dbReference type="ChEBI" id="CHEBI:17319"/>
        <dbReference type="ChEBI" id="CHEBI:33737"/>
        <dbReference type="ChEBI" id="CHEBI:33738"/>
        <dbReference type="ChEBI" id="CHEBI:57844"/>
        <dbReference type="ChEBI" id="CHEBI:57856"/>
        <dbReference type="ChEBI" id="CHEBI:59789"/>
        <dbReference type="ChEBI" id="CHEBI:74411"/>
        <dbReference type="ChEBI" id="CHEBI:74497"/>
        <dbReference type="EC" id="2.1.1.192"/>
    </reaction>
</comment>
<keyword evidence="5 11" id="KW-0489">Methyltransferase</keyword>
<dbReference type="GO" id="GO:0005737">
    <property type="term" value="C:cytoplasm"/>
    <property type="evidence" value="ECO:0007669"/>
    <property type="project" value="UniProtKB-SubCell"/>
</dbReference>
<comment type="miscellaneous">
    <text evidence="11">Reaction proceeds by a ping-pong mechanism involving intermediate methylation of a conserved cysteine residue.</text>
</comment>
<keyword evidence="2 11" id="KW-0004">4Fe-4S</keyword>
<dbReference type="FunFam" id="3.20.20.70:FF:000014">
    <property type="entry name" value="Probable dual-specificity RNA methyltransferase RlmN"/>
    <property type="match status" value="1"/>
</dbReference>
<dbReference type="HAMAP" id="MF_01849">
    <property type="entry name" value="RNA_methyltr_RlmN"/>
    <property type="match status" value="1"/>
</dbReference>
<gene>
    <name evidence="11 13" type="primary">rlmN</name>
    <name evidence="13" type="ORF">Q0N40_06135</name>
</gene>
<dbReference type="InterPro" id="IPR007197">
    <property type="entry name" value="rSAM"/>
</dbReference>
<dbReference type="InterPro" id="IPR004383">
    <property type="entry name" value="rRNA_lsu_MTrfase_RlmN/Cfr"/>
</dbReference>
<dbReference type="EMBL" id="CP137757">
    <property type="protein sequence ID" value="WPF24148.1"/>
    <property type="molecule type" value="Genomic_DNA"/>
</dbReference>
<keyword evidence="14" id="KW-1185">Reference proteome</keyword>
<dbReference type="Pfam" id="PF04055">
    <property type="entry name" value="Radical_SAM"/>
    <property type="match status" value="1"/>
</dbReference>
<keyword evidence="6 11" id="KW-0808">Transferase</keyword>
<evidence type="ECO:0000259" key="12">
    <source>
        <dbReference type="PROSITE" id="PS51918"/>
    </source>
</evidence>
<keyword evidence="9 11" id="KW-0408">Iron</keyword>
<dbReference type="KEGG" id="cpsk:Q0N40_06135"/>
<evidence type="ECO:0000256" key="8">
    <source>
        <dbReference type="ARBA" id="ARBA00022723"/>
    </source>
</evidence>
<dbReference type="InterPro" id="IPR058240">
    <property type="entry name" value="rSAM_sf"/>
</dbReference>
<dbReference type="Proteomes" id="UP001174314">
    <property type="component" value="Chromosome"/>
</dbReference>
<dbReference type="RefSeq" id="WP_236881803.1">
    <property type="nucleotide sequence ID" value="NZ_CP137757.1"/>
</dbReference>
<keyword evidence="4 11" id="KW-0698">rRNA processing</keyword>
<dbReference type="PIRSF" id="PIRSF006004">
    <property type="entry name" value="CHP00048"/>
    <property type="match status" value="1"/>
</dbReference>
<dbReference type="InterPro" id="IPR027492">
    <property type="entry name" value="RNA_MTrfase_RlmN"/>
</dbReference>
<evidence type="ECO:0000256" key="1">
    <source>
        <dbReference type="ARBA" id="ARBA00004496"/>
    </source>
</evidence>
<feature type="binding site" evidence="11">
    <location>
        <begin position="262"/>
        <end position="264"/>
    </location>
    <ligand>
        <name>S-adenosyl-L-methionine</name>
        <dbReference type="ChEBI" id="CHEBI:59789"/>
    </ligand>
</feature>
<dbReference type="PANTHER" id="PTHR30544:SF5">
    <property type="entry name" value="RADICAL SAM CORE DOMAIN-CONTAINING PROTEIN"/>
    <property type="match status" value="1"/>
</dbReference>
<evidence type="ECO:0000256" key="3">
    <source>
        <dbReference type="ARBA" id="ARBA00022490"/>
    </source>
</evidence>
<feature type="binding site" evidence="11">
    <location>
        <position position="239"/>
    </location>
    <ligand>
        <name>S-adenosyl-L-methionine</name>
        <dbReference type="ChEBI" id="CHEBI:59789"/>
    </ligand>
</feature>
<proteinExistence type="inferred from homology"/>
<comment type="catalytic activity">
    <reaction evidence="11">
        <text>adenosine(37) in tRNA + 2 reduced [2Fe-2S]-[ferredoxin] + 2 S-adenosyl-L-methionine = 2-methyladenosine(37) in tRNA + 5'-deoxyadenosine + L-methionine + 2 oxidized [2Fe-2S]-[ferredoxin] + S-adenosyl-L-homocysteine</text>
        <dbReference type="Rhea" id="RHEA:43332"/>
        <dbReference type="Rhea" id="RHEA-COMP:10000"/>
        <dbReference type="Rhea" id="RHEA-COMP:10001"/>
        <dbReference type="Rhea" id="RHEA-COMP:10162"/>
        <dbReference type="Rhea" id="RHEA-COMP:10485"/>
        <dbReference type="ChEBI" id="CHEBI:17319"/>
        <dbReference type="ChEBI" id="CHEBI:33737"/>
        <dbReference type="ChEBI" id="CHEBI:33738"/>
        <dbReference type="ChEBI" id="CHEBI:57844"/>
        <dbReference type="ChEBI" id="CHEBI:57856"/>
        <dbReference type="ChEBI" id="CHEBI:59789"/>
        <dbReference type="ChEBI" id="CHEBI:74411"/>
        <dbReference type="ChEBI" id="CHEBI:74497"/>
        <dbReference type="EC" id="2.1.1.192"/>
    </reaction>
</comment>
<dbReference type="CDD" id="cd01335">
    <property type="entry name" value="Radical_SAM"/>
    <property type="match status" value="1"/>
</dbReference>
<evidence type="ECO:0000256" key="10">
    <source>
        <dbReference type="ARBA" id="ARBA00023014"/>
    </source>
</evidence>
<evidence type="ECO:0000256" key="6">
    <source>
        <dbReference type="ARBA" id="ARBA00022679"/>
    </source>
</evidence>
<comment type="cofactor">
    <cofactor evidence="11">
        <name>[4Fe-4S] cluster</name>
        <dbReference type="ChEBI" id="CHEBI:49883"/>
    </cofactor>
    <text evidence="11">Binds 1 [4Fe-4S] cluster. The cluster is coordinated with 3 cysteines and an exchangeable S-adenosyl-L-methionine.</text>
</comment>
<evidence type="ECO:0000313" key="14">
    <source>
        <dbReference type="Proteomes" id="UP001174314"/>
    </source>
</evidence>
<dbReference type="SUPFAM" id="SSF102114">
    <property type="entry name" value="Radical SAM enzymes"/>
    <property type="match status" value="1"/>
</dbReference>
<comment type="subcellular location">
    <subcellularLocation>
        <location evidence="1 11">Cytoplasm</location>
    </subcellularLocation>
</comment>
<comment type="function">
    <text evidence="11">Specifically methylates position 2 of adenine 2503 in 23S rRNA and position 2 of adenine 37 in tRNAs.</text>
</comment>
<dbReference type="AlphaFoldDB" id="A0AAU0PV13"/>
<sequence>MTETHTETHNDLGLKPVESLNRADNKAQLKFAAPRRGKPPTHFADLTVDEQKQAVKDLGLPAFRANQLARHYYGRFEASPETMTDLPAAAREPVQKALFPELMTEVRNISCDQGMTRKTLWKLHDGTLLESVLMRYPGRATLCISSQAGCGMACPFCATGQGGLHRNLSTGEIVDQVRAAAAAMSRGDVAGGKGRLSNVVFMGMGEPLANYKRVVSAVRQITDPAPRGFGLSQRNVTVSSVGLAPAIRRFADEGLSVTLAVSLHTPDDELRDSLVPVNNRWSVEEVLDAAAYYADRSGRRVSIEYALIRDVNDQGWRADLLGKKLKKALHSKVHVNVIPLNPTPGSIWDASTKQQQEEFVRRVKAQGVECTVRDTRGQEIAAACGQLAAEEKTA</sequence>
<protein>
    <recommendedName>
        <fullName evidence="11">Probable dual-specificity RNA methyltransferase RlmN</fullName>
        <ecNumber evidence="11">2.1.1.192</ecNumber>
    </recommendedName>
    <alternativeName>
        <fullName evidence="11">23S rRNA (adenine(2503)-C(2))-methyltransferase</fullName>
    </alternativeName>
    <alternativeName>
        <fullName evidence="11">23S rRNA m2A2503 methyltransferase</fullName>
    </alternativeName>
    <alternativeName>
        <fullName evidence="11">Ribosomal RNA large subunit methyltransferase N</fullName>
    </alternativeName>
    <alternativeName>
        <fullName evidence="11">tRNA (adenine(37)-C(2))-methyltransferase</fullName>
    </alternativeName>
    <alternativeName>
        <fullName evidence="11">tRNA m2A37 methyltransferase</fullName>
    </alternativeName>
</protein>
<evidence type="ECO:0000256" key="9">
    <source>
        <dbReference type="ARBA" id="ARBA00023004"/>
    </source>
</evidence>
<dbReference type="EC" id="2.1.1.192" evidence="11"/>
<feature type="binding site" evidence="11">
    <location>
        <begin position="205"/>
        <end position="206"/>
    </location>
    <ligand>
        <name>S-adenosyl-L-methionine</name>
        <dbReference type="ChEBI" id="CHEBI:59789"/>
    </ligand>
</feature>
<feature type="binding site" evidence="11">
    <location>
        <position position="157"/>
    </location>
    <ligand>
        <name>[4Fe-4S] cluster</name>
        <dbReference type="ChEBI" id="CHEBI:49883"/>
        <note>4Fe-4S-S-AdoMet</note>
    </ligand>
</feature>
<dbReference type="SFLD" id="SFLDF00275">
    <property type="entry name" value="adenosine_C2_methyltransferase"/>
    <property type="match status" value="1"/>
</dbReference>
<feature type="active site" description="S-methylcysteine intermediate" evidence="11">
    <location>
        <position position="384"/>
    </location>
</feature>
<dbReference type="GO" id="GO:0002935">
    <property type="term" value="F:tRNA (adenine(37)-C2)-methyltransferase activity"/>
    <property type="evidence" value="ECO:0007669"/>
    <property type="project" value="UniProtKB-UniRule"/>
</dbReference>
<evidence type="ECO:0000256" key="5">
    <source>
        <dbReference type="ARBA" id="ARBA00022603"/>
    </source>
</evidence>
<evidence type="ECO:0000256" key="7">
    <source>
        <dbReference type="ARBA" id="ARBA00022691"/>
    </source>
</evidence>
<dbReference type="SFLD" id="SFLDS00029">
    <property type="entry name" value="Radical_SAM"/>
    <property type="match status" value="1"/>
</dbReference>
<dbReference type="NCBIfam" id="TIGR00048">
    <property type="entry name" value="rRNA_mod_RlmN"/>
    <property type="match status" value="1"/>
</dbReference>
<reference evidence="13 14" key="1">
    <citation type="submission" date="2023-10" db="EMBL/GenBank/DDBJ databases">
        <title>complete genome sequence of Corynebacterium pseudokroppenstedtii P15-C1.</title>
        <authorList>
            <person name="Bruggemann H."/>
            <person name="Poehlein A."/>
        </authorList>
    </citation>
    <scope>NUCLEOTIDE SEQUENCE [LARGE SCALE GENOMIC DNA]</scope>
    <source>
        <strain evidence="13 14">P15_C1</strain>
    </source>
</reference>
<dbReference type="GO" id="GO:0000049">
    <property type="term" value="F:tRNA binding"/>
    <property type="evidence" value="ECO:0007669"/>
    <property type="project" value="UniProtKB-UniRule"/>
</dbReference>
<comment type="similarity">
    <text evidence="11">Belongs to the radical SAM superfamily. RlmN family.</text>
</comment>
<feature type="binding site" evidence="11">
    <location>
        <position position="150"/>
    </location>
    <ligand>
        <name>[4Fe-4S] cluster</name>
        <dbReference type="ChEBI" id="CHEBI:49883"/>
        <note>4Fe-4S-S-AdoMet</note>
    </ligand>
</feature>
<dbReference type="InterPro" id="IPR040072">
    <property type="entry name" value="Methyltransferase_A"/>
</dbReference>
<dbReference type="PANTHER" id="PTHR30544">
    <property type="entry name" value="23S RRNA METHYLTRANSFERASE"/>
    <property type="match status" value="1"/>
</dbReference>
<dbReference type="SFLD" id="SFLDG01062">
    <property type="entry name" value="methyltransferase_(Class_A)"/>
    <property type="match status" value="1"/>
</dbReference>
<dbReference type="GO" id="GO:0070475">
    <property type="term" value="P:rRNA base methylation"/>
    <property type="evidence" value="ECO:0007669"/>
    <property type="project" value="UniProtKB-UniRule"/>
</dbReference>
<feature type="binding site" evidence="11">
    <location>
        <position position="154"/>
    </location>
    <ligand>
        <name>[4Fe-4S] cluster</name>
        <dbReference type="ChEBI" id="CHEBI:49883"/>
        <note>4Fe-4S-S-AdoMet</note>
    </ligand>
</feature>
<feature type="active site" description="Proton acceptor" evidence="11">
    <location>
        <position position="130"/>
    </location>
</feature>
<keyword evidence="3 11" id="KW-0963">Cytoplasm</keyword>
<dbReference type="GO" id="GO:0051539">
    <property type="term" value="F:4 iron, 4 sulfur cluster binding"/>
    <property type="evidence" value="ECO:0007669"/>
    <property type="project" value="UniProtKB-UniRule"/>
</dbReference>
<evidence type="ECO:0000256" key="2">
    <source>
        <dbReference type="ARBA" id="ARBA00022485"/>
    </source>
</evidence>
<evidence type="ECO:0000256" key="11">
    <source>
        <dbReference type="HAMAP-Rule" id="MF_01849"/>
    </source>
</evidence>
<dbReference type="PROSITE" id="PS51918">
    <property type="entry name" value="RADICAL_SAM"/>
    <property type="match status" value="1"/>
</dbReference>
<keyword evidence="7 11" id="KW-0949">S-adenosyl-L-methionine</keyword>
<evidence type="ECO:0000256" key="4">
    <source>
        <dbReference type="ARBA" id="ARBA00022552"/>
    </source>
</evidence>
<dbReference type="GO" id="GO:0019843">
    <property type="term" value="F:rRNA binding"/>
    <property type="evidence" value="ECO:0007669"/>
    <property type="project" value="UniProtKB-UniRule"/>
</dbReference>
<keyword evidence="10 11" id="KW-0411">Iron-sulfur</keyword>
<keyword evidence="11" id="KW-0819">tRNA processing</keyword>
<dbReference type="Gene3D" id="3.20.20.70">
    <property type="entry name" value="Aldolase class I"/>
    <property type="match status" value="1"/>
</dbReference>
<keyword evidence="11" id="KW-1015">Disulfide bond</keyword>
<dbReference type="Gene3D" id="1.10.150.530">
    <property type="match status" value="1"/>
</dbReference>
<feature type="binding site" evidence="11">
    <location>
        <position position="341"/>
    </location>
    <ligand>
        <name>S-adenosyl-L-methionine</name>
        <dbReference type="ChEBI" id="CHEBI:59789"/>
    </ligand>
</feature>
<feature type="domain" description="Radical SAM core" evidence="12">
    <location>
        <begin position="136"/>
        <end position="379"/>
    </location>
</feature>
<organism evidence="13 14">
    <name type="scientific">Corynebacterium pseudokroppenstedtii</name>
    <dbReference type="NCBI Taxonomy" id="2804917"/>
    <lineage>
        <taxon>Bacteria</taxon>
        <taxon>Bacillati</taxon>
        <taxon>Actinomycetota</taxon>
        <taxon>Actinomycetes</taxon>
        <taxon>Mycobacteriales</taxon>
        <taxon>Corynebacteriaceae</taxon>
        <taxon>Corynebacterium</taxon>
    </lineage>
</organism>
<dbReference type="GO" id="GO:0046872">
    <property type="term" value="F:metal ion binding"/>
    <property type="evidence" value="ECO:0007669"/>
    <property type="project" value="UniProtKB-KW"/>
</dbReference>
<keyword evidence="8 11" id="KW-0479">Metal-binding</keyword>
<dbReference type="GO" id="GO:0070040">
    <property type="term" value="F:rRNA (adenine(2503)-C2-)-methyltransferase activity"/>
    <property type="evidence" value="ECO:0007669"/>
    <property type="project" value="UniProtKB-UniRule"/>
</dbReference>
<accession>A0AAU0PV13</accession>
<dbReference type="InterPro" id="IPR013785">
    <property type="entry name" value="Aldolase_TIM"/>
</dbReference>
<evidence type="ECO:0000313" key="13">
    <source>
        <dbReference type="EMBL" id="WPF24148.1"/>
    </source>
</evidence>
<name>A0AAU0PV13_9CORY</name>
<comment type="caution">
    <text evidence="11">Lacks conserved residue(s) required for the propagation of feature annotation.</text>
</comment>